<dbReference type="Pfam" id="PF08800">
    <property type="entry name" value="BT4734-like_N"/>
    <property type="match status" value="1"/>
</dbReference>
<dbReference type="InterPro" id="IPR014907">
    <property type="entry name" value="BT4734-like_N"/>
</dbReference>
<dbReference type="EMBL" id="VWFO01000768">
    <property type="protein sequence ID" value="KAA4644546.1"/>
    <property type="molecule type" value="Genomic_DNA"/>
</dbReference>
<proteinExistence type="predicted"/>
<feature type="domain" description="Primase C-terminal 1" evidence="1">
    <location>
        <begin position="110"/>
        <end position="173"/>
    </location>
</feature>
<dbReference type="AlphaFoldDB" id="A0A642C5H0"/>
<evidence type="ECO:0000313" key="2">
    <source>
        <dbReference type="EMBL" id="KAA4644546.1"/>
    </source>
</evidence>
<reference evidence="2 3" key="1">
    <citation type="journal article" date="2019" name="Nat. Med.">
        <title>A library of human gut bacterial isolates paired with longitudinal multiomics data enables mechanistic microbiome research.</title>
        <authorList>
            <person name="Poyet M."/>
            <person name="Groussin M."/>
            <person name="Gibbons S.M."/>
            <person name="Avila-Pacheco J."/>
            <person name="Jiang X."/>
            <person name="Kearney S.M."/>
            <person name="Perrotta A.R."/>
            <person name="Berdy B."/>
            <person name="Zhao S."/>
            <person name="Lieberman T.D."/>
            <person name="Swanson P.K."/>
            <person name="Smith M."/>
            <person name="Roesemann S."/>
            <person name="Alexander J.E."/>
            <person name="Rich S.A."/>
            <person name="Livny J."/>
            <person name="Vlamakis H."/>
            <person name="Clish C."/>
            <person name="Bullock K."/>
            <person name="Deik A."/>
            <person name="Scott J."/>
            <person name="Pierce K.A."/>
            <person name="Xavier R.J."/>
            <person name="Alm E.J."/>
        </authorList>
    </citation>
    <scope>NUCLEOTIDE SEQUENCE [LARGE SCALE GENOMIC DNA]</scope>
    <source>
        <strain evidence="2 3">BIOML-A14</strain>
    </source>
</reference>
<organism evidence="2 3">
    <name type="scientific">Bacteroides ovatus</name>
    <dbReference type="NCBI Taxonomy" id="28116"/>
    <lineage>
        <taxon>Bacteria</taxon>
        <taxon>Pseudomonadati</taxon>
        <taxon>Bacteroidota</taxon>
        <taxon>Bacteroidia</taxon>
        <taxon>Bacteroidales</taxon>
        <taxon>Bacteroidaceae</taxon>
        <taxon>Bacteroides</taxon>
    </lineage>
</organism>
<dbReference type="InterPro" id="IPR025048">
    <property type="entry name" value="DUF3987"/>
</dbReference>
<dbReference type="SMART" id="SM00942">
    <property type="entry name" value="PriCT_1"/>
    <property type="match status" value="1"/>
</dbReference>
<protein>
    <submittedName>
        <fullName evidence="2">DUF3987 domain-containing protein</fullName>
    </submittedName>
</protein>
<dbReference type="Proteomes" id="UP000435985">
    <property type="component" value="Unassembled WGS sequence"/>
</dbReference>
<accession>A0A642C5H0</accession>
<feature type="non-terminal residue" evidence="2">
    <location>
        <position position="1"/>
    </location>
</feature>
<dbReference type="InterPro" id="IPR014820">
    <property type="entry name" value="PriCT_1"/>
</dbReference>
<dbReference type="Pfam" id="PF08708">
    <property type="entry name" value="PriCT_1"/>
    <property type="match status" value="1"/>
</dbReference>
<feature type="non-terminal residue" evidence="2">
    <location>
        <position position="354"/>
    </location>
</feature>
<comment type="caution">
    <text evidence="2">The sequence shown here is derived from an EMBL/GenBank/DDBJ whole genome shotgun (WGS) entry which is preliminary data.</text>
</comment>
<dbReference type="Pfam" id="PF13148">
    <property type="entry name" value="DUF3987"/>
    <property type="match status" value="1"/>
</dbReference>
<gene>
    <name evidence="2" type="ORF">F3B98_33415</name>
</gene>
<sequence>RIDIDGVNDYPAIYEATAKLVSTVLGVENDGKCKDITHPCFGSYDPDAYYNGDAKAVNDFLPNGALTPRVTYAPVTSAPRTTCTPTSFSNGHPPAMPDNRISAAPFVQSYLTLYPAATGDRNGTVFRLSCAACKRGIDRNELTTELVRTLEEDNFREPEIARTVKSAYQNVMTAAETESFENPPSNSSKVQKSVIGFSENENPAEKEDEIIGEELREQTPTFPDEIYDLIPAIFKECVSIARDERERDGLLLSCITTISSMLPSVSIRYNRRNYQPNIYCIVVASSGANKNLIGYGIRLHKHYCEYWEKQSLKIEKEYKKALRDYTLSLQAIRKKNTAATNLPDEPEEPKLAFP</sequence>
<name>A0A642C5H0_BACOV</name>
<evidence type="ECO:0000313" key="3">
    <source>
        <dbReference type="Proteomes" id="UP000435985"/>
    </source>
</evidence>
<evidence type="ECO:0000259" key="1">
    <source>
        <dbReference type="SMART" id="SM00942"/>
    </source>
</evidence>